<dbReference type="PANTHER" id="PTHR42718:SF46">
    <property type="entry name" value="BLR6921 PROTEIN"/>
    <property type="match status" value="1"/>
</dbReference>
<evidence type="ECO:0000313" key="8">
    <source>
        <dbReference type="Proteomes" id="UP000829401"/>
    </source>
</evidence>
<evidence type="ECO:0000256" key="1">
    <source>
        <dbReference type="ARBA" id="ARBA00004651"/>
    </source>
</evidence>
<keyword evidence="4" id="KW-0812">Transmembrane</keyword>
<dbReference type="Proteomes" id="UP000829401">
    <property type="component" value="Chromosome"/>
</dbReference>
<accession>A0A9E6ZG21</accession>
<dbReference type="PANTHER" id="PTHR42718">
    <property type="entry name" value="MAJOR FACILITATOR SUPERFAMILY MULTIDRUG TRANSPORTER MFSC"/>
    <property type="match status" value="1"/>
</dbReference>
<dbReference type="InterPro" id="IPR036259">
    <property type="entry name" value="MFS_trans_sf"/>
</dbReference>
<keyword evidence="8" id="KW-1185">Reference proteome</keyword>
<dbReference type="InterPro" id="IPR011701">
    <property type="entry name" value="MFS"/>
</dbReference>
<dbReference type="STRING" id="1356854.N007_04355"/>
<reference evidence="8" key="1">
    <citation type="journal article" date="2022" name="G3 (Bethesda)">
        <title>Unveiling the complete genome sequence of Alicyclobacillus acidoterrestris DSM 3922T, a taint-producing strain.</title>
        <authorList>
            <person name="Leonardo I.C."/>
            <person name="Barreto Crespo M.T."/>
            <person name="Gaspar F.B."/>
        </authorList>
    </citation>
    <scope>NUCLEOTIDE SEQUENCE [LARGE SCALE GENOMIC DNA]</scope>
    <source>
        <strain evidence="8">DSM 3922</strain>
    </source>
</reference>
<evidence type="ECO:0000256" key="5">
    <source>
        <dbReference type="ARBA" id="ARBA00022989"/>
    </source>
</evidence>
<name>T0C829_ALIAG</name>
<dbReference type="Gene3D" id="1.20.1250.20">
    <property type="entry name" value="MFS general substrate transporter like domains"/>
    <property type="match status" value="1"/>
</dbReference>
<dbReference type="GO" id="GO:0022857">
    <property type="term" value="F:transmembrane transporter activity"/>
    <property type="evidence" value="ECO:0007669"/>
    <property type="project" value="InterPro"/>
</dbReference>
<dbReference type="GO" id="GO:0005886">
    <property type="term" value="C:plasma membrane"/>
    <property type="evidence" value="ECO:0007669"/>
    <property type="project" value="UniProtKB-SubCell"/>
</dbReference>
<dbReference type="SUPFAM" id="SSF103473">
    <property type="entry name" value="MFS general substrate transporter"/>
    <property type="match status" value="1"/>
</dbReference>
<evidence type="ECO:0000256" key="4">
    <source>
        <dbReference type="ARBA" id="ARBA00022692"/>
    </source>
</evidence>
<keyword evidence="2" id="KW-0813">Transport</keyword>
<sequence length="510" mass="52328">MSAQQAISPGAMNSSRNSGLVLTCVCACTILVVGLVAAINLAVPMLAASRLHPSSSELLWIVDAYVIVFACLVIPGGAAGDRFGRKGVLMGGLVTFAVGAAISATSANVPILLLGRAITGVGAALVLPNCVGVLVHATAPERRGRALAIWGVTSGLGGLVGNIAGGALLTSGSWRVLFAAIVPIALLCALFVALAVRRSCHSPRNLDPAGTALLVATTIALLIGIIEGPERGWGSAVVIVAFAASAVLGAVWIATELRAHHPLLDPRLFRIPLLSSASLGMLVLFFGSFGLFYLNASLLQYGRGYSVLQAGIAIVPMTLPMVIGTRWIPSLVRRIGIPVTLFAAFVFIGIGLFGLASAVHQPYFIYAMWLVVIGVGLTLALPCLTAEITAALPPEQAGIAGGLQSATRELGSALGVAVVGTVMTASFIQHLPQNLKHDVPVPRTVAEAISTAPALHTGIIDAFTTGASTALRVASVITCIAGVFVVAVAIQANRGHRKQNTVAGSEVRNQ</sequence>
<evidence type="ECO:0000256" key="3">
    <source>
        <dbReference type="ARBA" id="ARBA00022475"/>
    </source>
</evidence>
<dbReference type="AlphaFoldDB" id="T0C829"/>
<comment type="subcellular location">
    <subcellularLocation>
        <location evidence="1">Cell membrane</location>
        <topology evidence="1">Multi-pass membrane protein</topology>
    </subcellularLocation>
</comment>
<dbReference type="CDD" id="cd17321">
    <property type="entry name" value="MFS_MMR_MDR_like"/>
    <property type="match status" value="1"/>
</dbReference>
<keyword evidence="3" id="KW-1003">Cell membrane</keyword>
<dbReference type="RefSeq" id="WP_021295795.1">
    <property type="nucleotide sequence ID" value="NZ_AURB01000101.1"/>
</dbReference>
<evidence type="ECO:0000313" key="7">
    <source>
        <dbReference type="EMBL" id="UNO47598.1"/>
    </source>
</evidence>
<proteinExistence type="predicted"/>
<protein>
    <submittedName>
        <fullName evidence="7">MFS transporter</fullName>
    </submittedName>
</protein>
<dbReference type="EMBL" id="CP080467">
    <property type="protein sequence ID" value="UNO47598.1"/>
    <property type="molecule type" value="Genomic_DNA"/>
</dbReference>
<keyword evidence="6" id="KW-0472">Membrane</keyword>
<dbReference type="KEGG" id="aaco:K1I37_12915"/>
<evidence type="ECO:0000256" key="2">
    <source>
        <dbReference type="ARBA" id="ARBA00022448"/>
    </source>
</evidence>
<organism evidence="7 8">
    <name type="scientific">Alicyclobacillus acidoterrestris (strain ATCC 49025 / DSM 3922 / CIP 106132 / NCIMB 13137 / GD3B)</name>
    <dbReference type="NCBI Taxonomy" id="1356854"/>
    <lineage>
        <taxon>Bacteria</taxon>
        <taxon>Bacillati</taxon>
        <taxon>Bacillota</taxon>
        <taxon>Bacilli</taxon>
        <taxon>Bacillales</taxon>
        <taxon>Alicyclobacillaceae</taxon>
        <taxon>Alicyclobacillus</taxon>
    </lineage>
</organism>
<gene>
    <name evidence="7" type="ORF">K1I37_12915</name>
</gene>
<dbReference type="InterPro" id="IPR020846">
    <property type="entry name" value="MFS_dom"/>
</dbReference>
<keyword evidence="5" id="KW-1133">Transmembrane helix</keyword>
<dbReference type="Pfam" id="PF07690">
    <property type="entry name" value="MFS_1"/>
    <property type="match status" value="1"/>
</dbReference>
<evidence type="ECO:0000256" key="6">
    <source>
        <dbReference type="ARBA" id="ARBA00023136"/>
    </source>
</evidence>
<dbReference type="eggNOG" id="COG0477">
    <property type="taxonomic scope" value="Bacteria"/>
</dbReference>
<dbReference type="PROSITE" id="PS50850">
    <property type="entry name" value="MFS"/>
    <property type="match status" value="1"/>
</dbReference>
<accession>T0C829</accession>